<organism evidence="2 3">
    <name type="scientific">Micromonospora costi</name>
    <dbReference type="NCBI Taxonomy" id="1530042"/>
    <lineage>
        <taxon>Bacteria</taxon>
        <taxon>Bacillati</taxon>
        <taxon>Actinomycetota</taxon>
        <taxon>Actinomycetes</taxon>
        <taxon>Micromonosporales</taxon>
        <taxon>Micromonosporaceae</taxon>
        <taxon>Micromonospora</taxon>
    </lineage>
</organism>
<feature type="transmembrane region" description="Helical" evidence="1">
    <location>
        <begin position="320"/>
        <end position="340"/>
    </location>
</feature>
<feature type="transmembrane region" description="Helical" evidence="1">
    <location>
        <begin position="226"/>
        <end position="245"/>
    </location>
</feature>
<keyword evidence="1" id="KW-1133">Transmembrane helix</keyword>
<keyword evidence="1" id="KW-0472">Membrane</keyword>
<sequence length="752" mass="80030">METDDGGEPVELRVHGVSGASAEKILDHPITARVAGDRHAGFYRVRPGVGTAGGATAGVAVEAYRWGALTAGAAVRTASMLLLLPFMLSNVAIWLRPSSADRFGLLGGLCRLLAGSLTMSFTLAIVGATMNLVGWQCVPYVQCREDRPYLSWLAALPVAPRLAVLALVPLLSLRLFWSIGARSARAFEGFGASAPQPPSSEATENLSTPGFWDDARVTSWLRHIHVGLGAGTVDISLLMGVSDGWNLAGRLLLYAAVGLVAFCVVLLCLPVPAGSVRARRFLRLLWATAAAVTVLTISYAASTGGVRSTVGQLPGYEGSVAGLVAAQGLLLVLIAVLTLARQRAHPAGARPFLYGLGTPLVAALSVSVASAFTATLVFRVADQLDRGRIPDPFRPNPPALGPLEPPVTYWWAALAGLTALLFVTVAAAVTLLASRRRRRARAQRVIEEDYPDAPAAARSRLGAVRDTIARSHVTEELGPVLVAFFVISSLGLAAVVLDLVGVGPTQIAAQISGHSRGTAVLAAYVTDAGIWIISLLVIGLLIVGFRAYRSAETRRLVAVLWDLGTFWPRTVHPFAPPCYAARAVPELAKRVSALAARGPVVISGHSHGSVLAAATVLQLPSAALSRVALLSYGSPLHRIYARLYPAYLGQQTLCELGKRLDWRWRNLWRDTDPIGGPVFARRREPPYPCDAPATQAVDVRLRDPRAVTVDPADTVPPPVERHWPYHTQPEYQAALRELTDQIRPPGHGPPAG</sequence>
<feature type="transmembrane region" description="Helical" evidence="1">
    <location>
        <begin position="409"/>
        <end position="434"/>
    </location>
</feature>
<dbReference type="Proteomes" id="UP000279968">
    <property type="component" value="Unassembled WGS sequence"/>
</dbReference>
<gene>
    <name evidence="2" type="ORF">D7193_29880</name>
</gene>
<evidence type="ECO:0000313" key="2">
    <source>
        <dbReference type="EMBL" id="RKN51555.1"/>
    </source>
</evidence>
<feature type="transmembrane region" description="Helical" evidence="1">
    <location>
        <begin position="149"/>
        <end position="177"/>
    </location>
</feature>
<feature type="transmembrane region" description="Helical" evidence="1">
    <location>
        <begin position="521"/>
        <end position="545"/>
    </location>
</feature>
<evidence type="ECO:0008006" key="4">
    <source>
        <dbReference type="Google" id="ProtNLM"/>
    </source>
</evidence>
<protein>
    <recommendedName>
        <fullName evidence="4">Integral membrane protein</fullName>
    </recommendedName>
</protein>
<keyword evidence="1" id="KW-0812">Transmembrane</keyword>
<dbReference type="RefSeq" id="WP_120782980.1">
    <property type="nucleotide sequence ID" value="NZ_JBHLUP010000009.1"/>
</dbReference>
<name>A0A3A9ZTJ3_9ACTN</name>
<dbReference type="InterPro" id="IPR029058">
    <property type="entry name" value="AB_hydrolase_fold"/>
</dbReference>
<keyword evidence="3" id="KW-1185">Reference proteome</keyword>
<feature type="transmembrane region" description="Helical" evidence="1">
    <location>
        <begin position="105"/>
        <end position="129"/>
    </location>
</feature>
<evidence type="ECO:0000256" key="1">
    <source>
        <dbReference type="SAM" id="Phobius"/>
    </source>
</evidence>
<reference evidence="2 3" key="1">
    <citation type="journal article" date="2015" name="Int. J. Syst. Evol. Microbiol.">
        <title>Micromonospora costi sp. nov., isolated from a leaf of Costus speciosus.</title>
        <authorList>
            <person name="Thawai C."/>
        </authorList>
    </citation>
    <scope>NUCLEOTIDE SEQUENCE [LARGE SCALE GENOMIC DNA]</scope>
    <source>
        <strain evidence="2 3">CS1-12</strain>
    </source>
</reference>
<feature type="transmembrane region" description="Helical" evidence="1">
    <location>
        <begin position="480"/>
        <end position="501"/>
    </location>
</feature>
<dbReference type="AlphaFoldDB" id="A0A3A9ZTJ3"/>
<dbReference type="OrthoDB" id="4320047at2"/>
<feature type="transmembrane region" description="Helical" evidence="1">
    <location>
        <begin position="251"/>
        <end position="269"/>
    </location>
</feature>
<feature type="transmembrane region" description="Helical" evidence="1">
    <location>
        <begin position="281"/>
        <end position="300"/>
    </location>
</feature>
<accession>A0A3A9ZTJ3</accession>
<proteinExistence type="predicted"/>
<feature type="transmembrane region" description="Helical" evidence="1">
    <location>
        <begin position="352"/>
        <end position="378"/>
    </location>
</feature>
<dbReference type="SUPFAM" id="SSF53474">
    <property type="entry name" value="alpha/beta-Hydrolases"/>
    <property type="match status" value="1"/>
</dbReference>
<dbReference type="EMBL" id="RBAN01000007">
    <property type="protein sequence ID" value="RKN51555.1"/>
    <property type="molecule type" value="Genomic_DNA"/>
</dbReference>
<evidence type="ECO:0000313" key="3">
    <source>
        <dbReference type="Proteomes" id="UP000279968"/>
    </source>
</evidence>
<comment type="caution">
    <text evidence="2">The sequence shown here is derived from an EMBL/GenBank/DDBJ whole genome shotgun (WGS) entry which is preliminary data.</text>
</comment>
<feature type="transmembrane region" description="Helical" evidence="1">
    <location>
        <begin position="73"/>
        <end position="93"/>
    </location>
</feature>